<dbReference type="Proteomes" id="UP000054321">
    <property type="component" value="Unassembled WGS sequence"/>
</dbReference>
<feature type="domain" description="Cyanovirin-N" evidence="2">
    <location>
        <begin position="26"/>
        <end position="130"/>
    </location>
</feature>
<feature type="signal peptide" evidence="1">
    <location>
        <begin position="1"/>
        <end position="23"/>
    </location>
</feature>
<dbReference type="Gene3D" id="2.30.60.10">
    <property type="entry name" value="Cyanovirin-N"/>
    <property type="match status" value="2"/>
</dbReference>
<organism evidence="3 4">
    <name type="scientific">Oidiodendron maius (strain Zn)</name>
    <dbReference type="NCBI Taxonomy" id="913774"/>
    <lineage>
        <taxon>Eukaryota</taxon>
        <taxon>Fungi</taxon>
        <taxon>Dikarya</taxon>
        <taxon>Ascomycota</taxon>
        <taxon>Pezizomycotina</taxon>
        <taxon>Leotiomycetes</taxon>
        <taxon>Leotiomycetes incertae sedis</taxon>
        <taxon>Myxotrichaceae</taxon>
        <taxon>Oidiodendron</taxon>
    </lineage>
</organism>
<evidence type="ECO:0000259" key="2">
    <source>
        <dbReference type="SMART" id="SM01111"/>
    </source>
</evidence>
<dbReference type="SUPFAM" id="SSF51322">
    <property type="entry name" value="Cyanovirin-N"/>
    <property type="match status" value="1"/>
</dbReference>
<dbReference type="AlphaFoldDB" id="A0A0C3H8R7"/>
<keyword evidence="4" id="KW-1185">Reference proteome</keyword>
<gene>
    <name evidence="3" type="ORF">OIDMADRAFT_31540</name>
</gene>
<accession>A0A0C3H8R7</accession>
<dbReference type="SMART" id="SM01111">
    <property type="entry name" value="CVNH"/>
    <property type="match status" value="1"/>
</dbReference>
<reference evidence="4" key="2">
    <citation type="submission" date="2015-01" db="EMBL/GenBank/DDBJ databases">
        <title>Evolutionary Origins and Diversification of the Mycorrhizal Mutualists.</title>
        <authorList>
            <consortium name="DOE Joint Genome Institute"/>
            <consortium name="Mycorrhizal Genomics Consortium"/>
            <person name="Kohler A."/>
            <person name="Kuo A."/>
            <person name="Nagy L.G."/>
            <person name="Floudas D."/>
            <person name="Copeland A."/>
            <person name="Barry K.W."/>
            <person name="Cichocki N."/>
            <person name="Veneault-Fourrey C."/>
            <person name="LaButti K."/>
            <person name="Lindquist E.A."/>
            <person name="Lipzen A."/>
            <person name="Lundell T."/>
            <person name="Morin E."/>
            <person name="Murat C."/>
            <person name="Riley R."/>
            <person name="Ohm R."/>
            <person name="Sun H."/>
            <person name="Tunlid A."/>
            <person name="Henrissat B."/>
            <person name="Grigoriev I.V."/>
            <person name="Hibbett D.S."/>
            <person name="Martin F."/>
        </authorList>
    </citation>
    <scope>NUCLEOTIDE SEQUENCE [LARGE SCALE GENOMIC DNA]</scope>
    <source>
        <strain evidence="4">Zn</strain>
    </source>
</reference>
<feature type="chain" id="PRO_5002174742" description="Cyanovirin-N domain-containing protein" evidence="1">
    <location>
        <begin position="24"/>
        <end position="136"/>
    </location>
</feature>
<name>A0A0C3H8R7_OIDMZ</name>
<dbReference type="InParanoid" id="A0A0C3H8R7"/>
<sequence length="136" mass="14209">MQYINLLNLAFLALSYFTLDVVADSGYAASCNSIQIYDSDNVRHWVIFANCREESGIYNVGNAINIGSCFANSGGGLVGRLNGGFDGSCSNIGLSGTILSATCGNGAGGYDSTSIDTNNWIGNYNGVMTCFGQNGL</sequence>
<dbReference type="STRING" id="913774.A0A0C3H8R7"/>
<evidence type="ECO:0000256" key="1">
    <source>
        <dbReference type="SAM" id="SignalP"/>
    </source>
</evidence>
<dbReference type="HOGENOM" id="CLU_144945_1_1_1"/>
<dbReference type="Pfam" id="PF08881">
    <property type="entry name" value="CVNH"/>
    <property type="match status" value="1"/>
</dbReference>
<dbReference type="InterPro" id="IPR011058">
    <property type="entry name" value="Cyanovirin-N"/>
</dbReference>
<evidence type="ECO:0000313" key="3">
    <source>
        <dbReference type="EMBL" id="KIM98776.1"/>
    </source>
</evidence>
<evidence type="ECO:0000313" key="4">
    <source>
        <dbReference type="Proteomes" id="UP000054321"/>
    </source>
</evidence>
<keyword evidence="1" id="KW-0732">Signal</keyword>
<dbReference type="InterPro" id="IPR036673">
    <property type="entry name" value="Cyanovirin-N_sf"/>
</dbReference>
<reference evidence="3 4" key="1">
    <citation type="submission" date="2014-04" db="EMBL/GenBank/DDBJ databases">
        <authorList>
            <consortium name="DOE Joint Genome Institute"/>
            <person name="Kuo A."/>
            <person name="Martino E."/>
            <person name="Perotto S."/>
            <person name="Kohler A."/>
            <person name="Nagy L.G."/>
            <person name="Floudas D."/>
            <person name="Copeland A."/>
            <person name="Barry K.W."/>
            <person name="Cichocki N."/>
            <person name="Veneault-Fourrey C."/>
            <person name="LaButti K."/>
            <person name="Lindquist E.A."/>
            <person name="Lipzen A."/>
            <person name="Lundell T."/>
            <person name="Morin E."/>
            <person name="Murat C."/>
            <person name="Sun H."/>
            <person name="Tunlid A."/>
            <person name="Henrissat B."/>
            <person name="Grigoriev I.V."/>
            <person name="Hibbett D.S."/>
            <person name="Martin F."/>
            <person name="Nordberg H.P."/>
            <person name="Cantor M.N."/>
            <person name="Hua S.X."/>
        </authorList>
    </citation>
    <scope>NUCLEOTIDE SEQUENCE [LARGE SCALE GENOMIC DNA]</scope>
    <source>
        <strain evidence="3 4">Zn</strain>
    </source>
</reference>
<dbReference type="EMBL" id="KN832880">
    <property type="protein sequence ID" value="KIM98776.1"/>
    <property type="molecule type" value="Genomic_DNA"/>
</dbReference>
<proteinExistence type="predicted"/>
<dbReference type="OrthoDB" id="2947935at2759"/>
<protein>
    <recommendedName>
        <fullName evidence="2">Cyanovirin-N domain-containing protein</fullName>
    </recommendedName>
</protein>